<dbReference type="EMBL" id="JABBWK010000183">
    <property type="protein sequence ID" value="KAG1888039.1"/>
    <property type="molecule type" value="Genomic_DNA"/>
</dbReference>
<proteinExistence type="predicted"/>
<reference evidence="2" key="1">
    <citation type="journal article" date="2020" name="New Phytol.">
        <title>Comparative genomics reveals dynamic genome evolution in host specialist ectomycorrhizal fungi.</title>
        <authorList>
            <person name="Lofgren L.A."/>
            <person name="Nguyen N.H."/>
            <person name="Vilgalys R."/>
            <person name="Ruytinx J."/>
            <person name="Liao H.L."/>
            <person name="Branco S."/>
            <person name="Kuo A."/>
            <person name="LaButti K."/>
            <person name="Lipzen A."/>
            <person name="Andreopoulos W."/>
            <person name="Pangilinan J."/>
            <person name="Riley R."/>
            <person name="Hundley H."/>
            <person name="Na H."/>
            <person name="Barry K."/>
            <person name="Grigoriev I.V."/>
            <person name="Stajich J.E."/>
            <person name="Kennedy P.G."/>
        </authorList>
    </citation>
    <scope>NUCLEOTIDE SEQUENCE</scope>
    <source>
        <strain evidence="2">FC203</strain>
    </source>
</reference>
<sequence length="442" mass="50067">MNAASATEHNRSDRRGSDLLTDFEHLSESPVGVSSDALEVDRFFNFGSSRSTHPGAVGHNPHHQLPWMIGSSGQWPPQTMMMGLGHDHPYHDHHHRGYQHHSLFPPPPVMPTGQPSSANHHQLLPPQSPSLQVIPTSFSAVWPKEWPSQDQHFAPSFNDNPMPNLNEPSPRPALTVPELTQPMIPNKTPMAPKRERVTKVKSRTSRRRLMKAKTIVDSDEDEKPVQDYTFIPSNTGDFTSALREQMRFTVFNESLLPTTAEIASMVKRSWETAINNQSAELRDWAQDFRRSQEKGLANIVDSIRSDMKDVARLFVFFRFDLQTYQVAVTHLINRGDRVLHLTADDSRFLDVTLTINGRTIVIPFGNPAVMAYIGYLLYDSRYQYHRYISGHPAPSPQAGPPDVSALSVEKLRPLFTMTAILFRWALEERKTGAVIDTELWVQ</sequence>
<keyword evidence="3" id="KW-1185">Reference proteome</keyword>
<dbReference type="Proteomes" id="UP001195769">
    <property type="component" value="Unassembled WGS sequence"/>
</dbReference>
<evidence type="ECO:0000313" key="3">
    <source>
        <dbReference type="Proteomes" id="UP001195769"/>
    </source>
</evidence>
<comment type="caution">
    <text evidence="2">The sequence shown here is derived from an EMBL/GenBank/DDBJ whole genome shotgun (WGS) entry which is preliminary data.</text>
</comment>
<evidence type="ECO:0000313" key="2">
    <source>
        <dbReference type="EMBL" id="KAG1888039.1"/>
    </source>
</evidence>
<protein>
    <submittedName>
        <fullName evidence="2">Uncharacterized protein</fullName>
    </submittedName>
</protein>
<evidence type="ECO:0000256" key="1">
    <source>
        <dbReference type="SAM" id="MobiDB-lite"/>
    </source>
</evidence>
<dbReference type="GeneID" id="64663040"/>
<gene>
    <name evidence="2" type="ORF">F5891DRAFT_1199326</name>
</gene>
<feature type="region of interest" description="Disordered" evidence="1">
    <location>
        <begin position="108"/>
        <end position="128"/>
    </location>
</feature>
<dbReference type="RefSeq" id="XP_041217115.1">
    <property type="nucleotide sequence ID" value="XM_041368742.1"/>
</dbReference>
<accession>A0AAD4HDK3</accession>
<name>A0AAD4HDK3_9AGAM</name>
<organism evidence="2 3">
    <name type="scientific">Suillus fuscotomentosus</name>
    <dbReference type="NCBI Taxonomy" id="1912939"/>
    <lineage>
        <taxon>Eukaryota</taxon>
        <taxon>Fungi</taxon>
        <taxon>Dikarya</taxon>
        <taxon>Basidiomycota</taxon>
        <taxon>Agaricomycotina</taxon>
        <taxon>Agaricomycetes</taxon>
        <taxon>Agaricomycetidae</taxon>
        <taxon>Boletales</taxon>
        <taxon>Suillineae</taxon>
        <taxon>Suillaceae</taxon>
        <taxon>Suillus</taxon>
    </lineage>
</organism>
<dbReference type="AlphaFoldDB" id="A0AAD4HDK3"/>